<comment type="caution">
    <text evidence="2">Lacks conserved residue(s) required for the propagation of feature annotation.</text>
</comment>
<feature type="active site" description="Nucleophile" evidence="2">
    <location>
        <position position="135"/>
    </location>
</feature>
<keyword evidence="2 4" id="KW-0012">Acyltransferase</keyword>
<dbReference type="RefSeq" id="WP_276759658.1">
    <property type="nucleotide sequence ID" value="NZ_JBBMFL010000016.1"/>
</dbReference>
<name>A0ABV1GZJ0_9BACT</name>
<comment type="similarity">
    <text evidence="2">Belongs to the AB hydrolase superfamily. MetX family.</text>
</comment>
<comment type="caution">
    <text evidence="4">The sequence shown here is derived from an EMBL/GenBank/DDBJ whole genome shotgun (WGS) entry which is preliminary data.</text>
</comment>
<dbReference type="InterPro" id="IPR008220">
    <property type="entry name" value="HAT_MetX-like"/>
</dbReference>
<keyword evidence="5" id="KW-1185">Reference proteome</keyword>
<keyword evidence="2" id="KW-0963">Cytoplasm</keyword>
<dbReference type="InterPro" id="IPR029058">
    <property type="entry name" value="AB_hydrolase_fold"/>
</dbReference>
<dbReference type="SUPFAM" id="SSF53474">
    <property type="entry name" value="alpha/beta-Hydrolases"/>
    <property type="match status" value="1"/>
</dbReference>
<dbReference type="EC" id="2.3.1.31" evidence="2"/>
<keyword evidence="2" id="KW-0028">Amino-acid biosynthesis</keyword>
<dbReference type="HAMAP" id="MF_00296">
    <property type="entry name" value="MetX_acyltransf"/>
    <property type="match status" value="1"/>
</dbReference>
<dbReference type="PANTHER" id="PTHR32268">
    <property type="entry name" value="HOMOSERINE O-ACETYLTRANSFERASE"/>
    <property type="match status" value="1"/>
</dbReference>
<evidence type="ECO:0000259" key="3">
    <source>
        <dbReference type="Pfam" id="PF00561"/>
    </source>
</evidence>
<sequence length="344" mass="38194">MEPQIYIAPGPFELETGHTLPELRIAYHTYGTMNAAKDNVVWVCHALTANSNVADWWPHTVEAGRFLDPARYFVVCANIIGSHYGTTGPLHVNPATGKPWYRDFPPFTIRDIVRAHRLLAEALGIGRIATLVGSSVGGFQAVEWAVTEPKRIERLALIATDAKASPWTIAIDETQRMAIEADTTFGEPRDDAGMKGLATARAIGLLSYRGPEGYNLTQQDREEAPAVHRACTYQQYQGEKLCRRYNAYSYYAILNAFDTHDAGRGRGGVERALAGIEARTLVVGITTDIIFTPAEMRRLHAMIPGSTYHEIDSPFGHDGFLVEYEQLNEILLPFMQGESFHVTQ</sequence>
<dbReference type="Pfam" id="PF00561">
    <property type="entry name" value="Abhydrolase_1"/>
    <property type="match status" value="1"/>
</dbReference>
<comment type="subcellular location">
    <subcellularLocation>
        <location evidence="2">Cytoplasm</location>
    </subcellularLocation>
</comment>
<dbReference type="GO" id="GO:0004414">
    <property type="term" value="F:homoserine O-acetyltransferase activity"/>
    <property type="evidence" value="ECO:0007669"/>
    <property type="project" value="UniProtKB-EC"/>
</dbReference>
<comment type="subunit">
    <text evidence="2">Homodimer.</text>
</comment>
<organism evidence="4 5">
    <name type="scientific">Alistipes intestinihominis</name>
    <dbReference type="NCBI Taxonomy" id="3133172"/>
    <lineage>
        <taxon>Bacteria</taxon>
        <taxon>Pseudomonadati</taxon>
        <taxon>Bacteroidota</taxon>
        <taxon>Bacteroidia</taxon>
        <taxon>Bacteroidales</taxon>
        <taxon>Rikenellaceae</taxon>
        <taxon>Alistipes</taxon>
    </lineage>
</organism>
<reference evidence="4 5" key="1">
    <citation type="submission" date="2024-03" db="EMBL/GenBank/DDBJ databases">
        <title>Human intestinal bacterial collection.</title>
        <authorList>
            <person name="Pauvert C."/>
            <person name="Hitch T.C.A."/>
            <person name="Clavel T."/>
        </authorList>
    </citation>
    <scope>NUCLEOTIDE SEQUENCE [LARGE SCALE GENOMIC DNA]</scope>
    <source>
        <strain evidence="4 5">CLA-KB-H122</strain>
    </source>
</reference>
<keyword evidence="1 2" id="KW-0808">Transferase</keyword>
<feature type="active site" evidence="2">
    <location>
        <position position="288"/>
    </location>
</feature>
<comment type="function">
    <text evidence="2">Transfers an acetyl group from acetyl-CoA to L-homoserine, forming acetyl-L-homoserine.</text>
</comment>
<dbReference type="InterPro" id="IPR000073">
    <property type="entry name" value="AB_hydrolase_1"/>
</dbReference>
<dbReference type="PIRSF" id="PIRSF000443">
    <property type="entry name" value="Homoser_Ac_trans"/>
    <property type="match status" value="1"/>
</dbReference>
<comment type="pathway">
    <text evidence="2">Amino-acid biosynthesis; L-methionine biosynthesis via de novo pathway; O-acetyl-L-homoserine from L-homoserine: step 1/1.</text>
</comment>
<dbReference type="Proteomes" id="UP001460202">
    <property type="component" value="Unassembled WGS sequence"/>
</dbReference>
<feature type="domain" description="AB hydrolase-1" evidence="3">
    <location>
        <begin position="40"/>
        <end position="181"/>
    </location>
</feature>
<protein>
    <recommendedName>
        <fullName evidence="2">Homoserine O-acetyltransferase</fullName>
        <shortName evidence="2">HAT</shortName>
        <ecNumber evidence="2">2.3.1.31</ecNumber>
    </recommendedName>
    <alternativeName>
        <fullName evidence="2">Homoserine transacetylase</fullName>
        <shortName evidence="2">HTA</shortName>
    </alternativeName>
</protein>
<feature type="active site" evidence="2">
    <location>
        <position position="317"/>
    </location>
</feature>
<keyword evidence="2" id="KW-0486">Methionine biosynthesis</keyword>
<feature type="binding site" evidence="2">
    <location>
        <position position="201"/>
    </location>
    <ligand>
        <name>substrate</name>
    </ligand>
</feature>
<dbReference type="PANTHER" id="PTHR32268:SF11">
    <property type="entry name" value="HOMOSERINE O-ACETYLTRANSFERASE"/>
    <property type="match status" value="1"/>
</dbReference>
<evidence type="ECO:0000313" key="4">
    <source>
        <dbReference type="EMBL" id="MEQ2545755.1"/>
    </source>
</evidence>
<evidence type="ECO:0000256" key="1">
    <source>
        <dbReference type="ARBA" id="ARBA00022679"/>
    </source>
</evidence>
<evidence type="ECO:0000313" key="5">
    <source>
        <dbReference type="Proteomes" id="UP001460202"/>
    </source>
</evidence>
<dbReference type="Gene3D" id="3.40.50.1820">
    <property type="entry name" value="alpha/beta hydrolase"/>
    <property type="match status" value="1"/>
</dbReference>
<comment type="catalytic activity">
    <reaction evidence="2">
        <text>L-homoserine + acetyl-CoA = O-acetyl-L-homoserine + CoA</text>
        <dbReference type="Rhea" id="RHEA:13701"/>
        <dbReference type="ChEBI" id="CHEBI:57287"/>
        <dbReference type="ChEBI" id="CHEBI:57288"/>
        <dbReference type="ChEBI" id="CHEBI:57476"/>
        <dbReference type="ChEBI" id="CHEBI:57716"/>
        <dbReference type="EC" id="2.3.1.31"/>
    </reaction>
</comment>
<dbReference type="NCBIfam" id="TIGR01392">
    <property type="entry name" value="homoserO_Ac_trn"/>
    <property type="match status" value="1"/>
</dbReference>
<accession>A0ABV1GZJ0</accession>
<proteinExistence type="inferred from homology"/>
<gene>
    <name evidence="4" type="primary">metX</name>
    <name evidence="2" type="synonym">metXA</name>
    <name evidence="4" type="ORF">WMO46_12455</name>
</gene>
<evidence type="ECO:0000256" key="2">
    <source>
        <dbReference type="HAMAP-Rule" id="MF_00296"/>
    </source>
</evidence>
<dbReference type="EMBL" id="JBBMFL010000016">
    <property type="protein sequence ID" value="MEQ2545755.1"/>
    <property type="molecule type" value="Genomic_DNA"/>
</dbReference>
<feature type="binding site" evidence="2">
    <location>
        <position position="318"/>
    </location>
    <ligand>
        <name>substrate</name>
    </ligand>
</feature>